<proteinExistence type="inferred from homology"/>
<accession>A0ABY6J5R4</accession>
<gene>
    <name evidence="3" type="ORF">MKQ68_00755</name>
</gene>
<evidence type="ECO:0000256" key="1">
    <source>
        <dbReference type="ARBA" id="ARBA00008635"/>
    </source>
</evidence>
<dbReference type="SUPFAM" id="SSF109854">
    <property type="entry name" value="DinB/YfiT-like putative metalloenzymes"/>
    <property type="match status" value="1"/>
</dbReference>
<dbReference type="InterPro" id="IPR034660">
    <property type="entry name" value="DinB/YfiT-like"/>
</dbReference>
<evidence type="ECO:0000313" key="4">
    <source>
        <dbReference type="Proteomes" id="UP001162741"/>
    </source>
</evidence>
<dbReference type="Pfam" id="PF05163">
    <property type="entry name" value="DinB"/>
    <property type="match status" value="1"/>
</dbReference>
<dbReference type="Proteomes" id="UP001162741">
    <property type="component" value="Chromosome"/>
</dbReference>
<dbReference type="EMBL" id="CP107006">
    <property type="protein sequence ID" value="UYQ93629.1"/>
    <property type="molecule type" value="Genomic_DNA"/>
</dbReference>
<name>A0ABY6J5R4_9BACT</name>
<protein>
    <submittedName>
        <fullName evidence="3">Damage-inducible protein DinB</fullName>
    </submittedName>
</protein>
<reference evidence="3" key="1">
    <citation type="submission" date="2022-10" db="EMBL/GenBank/DDBJ databases">
        <title>Chitinophaga sp. nov., isolated from soil.</title>
        <authorList>
            <person name="Jeon C.O."/>
        </authorList>
    </citation>
    <scope>NUCLEOTIDE SEQUENCE</scope>
    <source>
        <strain evidence="3">R8</strain>
    </source>
</reference>
<keyword evidence="4" id="KW-1185">Reference proteome</keyword>
<dbReference type="RefSeq" id="WP_244837362.1">
    <property type="nucleotide sequence ID" value="NZ_CP107006.1"/>
</dbReference>
<evidence type="ECO:0000313" key="3">
    <source>
        <dbReference type="EMBL" id="UYQ93629.1"/>
    </source>
</evidence>
<dbReference type="Gene3D" id="1.20.120.450">
    <property type="entry name" value="dinb family like domain"/>
    <property type="match status" value="1"/>
</dbReference>
<sequence length="172" mass="19860">MIQEIPTPAVAQASIATAMKNYANYNFWAASTLVKWLRTKPAYLLEQEVASSFPSIRSTLVHMWQTQCYWLAMIKREAPFIPEEFTGDILEAIVDQSEELAYYIDSLDTEDIEASNLVVNPWFECDFQNFEYIIQVVNHSTYHRGQVISIGRQLGFTDAPMTDYNFYNVYGK</sequence>
<keyword evidence="2" id="KW-0479">Metal-binding</keyword>
<organism evidence="3 4">
    <name type="scientific">Chitinophaga horti</name>
    <dbReference type="NCBI Taxonomy" id="2920382"/>
    <lineage>
        <taxon>Bacteria</taxon>
        <taxon>Pseudomonadati</taxon>
        <taxon>Bacteroidota</taxon>
        <taxon>Chitinophagia</taxon>
        <taxon>Chitinophagales</taxon>
        <taxon>Chitinophagaceae</taxon>
        <taxon>Chitinophaga</taxon>
    </lineage>
</organism>
<dbReference type="InterPro" id="IPR007837">
    <property type="entry name" value="DinB"/>
</dbReference>
<dbReference type="PANTHER" id="PTHR37302">
    <property type="entry name" value="SLR1116 PROTEIN"/>
    <property type="match status" value="1"/>
</dbReference>
<evidence type="ECO:0000256" key="2">
    <source>
        <dbReference type="ARBA" id="ARBA00022723"/>
    </source>
</evidence>
<dbReference type="PANTHER" id="PTHR37302:SF3">
    <property type="entry name" value="DAMAGE-INDUCIBLE PROTEIN DINB"/>
    <property type="match status" value="1"/>
</dbReference>
<comment type="similarity">
    <text evidence="1">Belongs to the DinB family.</text>
</comment>